<evidence type="ECO:0000313" key="1">
    <source>
        <dbReference type="EMBL" id="PJB99636.1"/>
    </source>
</evidence>
<proteinExistence type="predicted"/>
<dbReference type="InterPro" id="IPR010428">
    <property type="entry name" value="Zincin_1"/>
</dbReference>
<dbReference type="AlphaFoldDB" id="A0A2M8DNB7"/>
<reference evidence="2" key="1">
    <citation type="submission" date="2017-09" db="EMBL/GenBank/DDBJ databases">
        <title>Depth-based differentiation of microbial function through sediment-hosted aquifers and enrichment of novel symbionts in the deep terrestrial subsurface.</title>
        <authorList>
            <person name="Probst A.J."/>
            <person name="Ladd B."/>
            <person name="Jarett J.K."/>
            <person name="Geller-Mcgrath D.E."/>
            <person name="Sieber C.M.K."/>
            <person name="Emerson J.B."/>
            <person name="Anantharaman K."/>
            <person name="Thomas B.C."/>
            <person name="Malmstrom R."/>
            <person name="Stieglmeier M."/>
            <person name="Klingl A."/>
            <person name="Woyke T."/>
            <person name="Ryan C.M."/>
            <person name="Banfield J.F."/>
        </authorList>
    </citation>
    <scope>NUCLEOTIDE SEQUENCE [LARGE SCALE GENOMIC DNA]</scope>
</reference>
<comment type="caution">
    <text evidence="1">The sequence shown here is derived from an EMBL/GenBank/DDBJ whole genome shotgun (WGS) entry which is preliminary data.</text>
</comment>
<dbReference type="Proteomes" id="UP000228875">
    <property type="component" value="Unassembled WGS sequence"/>
</dbReference>
<evidence type="ECO:0008006" key="3">
    <source>
        <dbReference type="Google" id="ProtNLM"/>
    </source>
</evidence>
<dbReference type="Gene3D" id="3.30.2010.20">
    <property type="match status" value="1"/>
</dbReference>
<accession>A0A2M8DNB7</accession>
<evidence type="ECO:0000313" key="2">
    <source>
        <dbReference type="Proteomes" id="UP000228875"/>
    </source>
</evidence>
<protein>
    <recommendedName>
        <fullName evidence="3">Metallopeptidase family protein</fullName>
    </recommendedName>
</protein>
<dbReference type="CDD" id="cd12952">
    <property type="entry name" value="MMP_ACEL2062"/>
    <property type="match status" value="1"/>
</dbReference>
<sequence length="144" mass="16843">MNGKKFEKLVNEAIKTIPKKILGKLDNVDIVIEEEPTPYQLKKLRARKSLIIFGLYEGVPKTKRWQYGQVLPDKITIFKKPIEKMARIEKEAKRTSSLFHLHPATRESVIKEIVKNTVWHEIAHHFGMDEKRVREVETILGRCI</sequence>
<dbReference type="Pfam" id="PF06262">
    <property type="entry name" value="Zincin_1"/>
    <property type="match status" value="1"/>
</dbReference>
<organism evidence="1 2">
    <name type="scientific">Candidatus Nealsonbacteria bacterium CG_4_9_14_0_8_um_filter_35_12</name>
    <dbReference type="NCBI Taxonomy" id="1974692"/>
    <lineage>
        <taxon>Bacteria</taxon>
        <taxon>Candidatus Nealsoniibacteriota</taxon>
    </lineage>
</organism>
<dbReference type="SUPFAM" id="SSF55486">
    <property type="entry name" value="Metalloproteases ('zincins'), catalytic domain"/>
    <property type="match status" value="1"/>
</dbReference>
<name>A0A2M8DNB7_9BACT</name>
<dbReference type="EMBL" id="PFTB01000015">
    <property type="protein sequence ID" value="PJB99636.1"/>
    <property type="molecule type" value="Genomic_DNA"/>
</dbReference>
<gene>
    <name evidence="1" type="ORF">CO077_00635</name>
</gene>
<dbReference type="InterPro" id="IPR038555">
    <property type="entry name" value="Zincin_1_sf"/>
</dbReference>